<gene>
    <name evidence="1" type="ORF">ACJ41P_26405</name>
</gene>
<comment type="caution">
    <text evidence="1">The sequence shown here is derived from an EMBL/GenBank/DDBJ whole genome shotgun (WGS) entry which is preliminary data.</text>
</comment>
<protein>
    <submittedName>
        <fullName evidence="1">Capsid cement protein</fullName>
    </submittedName>
</protein>
<name>A0ABW8VE07_9PROT</name>
<organism evidence="1 2">
    <name type="scientific">Azospirillum argentinense</name>
    <dbReference type="NCBI Taxonomy" id="2970906"/>
    <lineage>
        <taxon>Bacteria</taxon>
        <taxon>Pseudomonadati</taxon>
        <taxon>Pseudomonadota</taxon>
        <taxon>Alphaproteobacteria</taxon>
        <taxon>Rhodospirillales</taxon>
        <taxon>Azospirillaceae</taxon>
        <taxon>Azospirillum</taxon>
    </lineage>
</organism>
<evidence type="ECO:0000313" key="2">
    <source>
        <dbReference type="Proteomes" id="UP001628281"/>
    </source>
</evidence>
<keyword evidence="2" id="KW-1185">Reference proteome</keyword>
<reference evidence="1 2" key="1">
    <citation type="submission" date="2024-11" db="EMBL/GenBank/DDBJ databases">
        <title>Draft genome sequences of two bacteria associated to sugarcane roots in Colombia.</title>
        <authorList>
            <person name="Pardo-Diaz S."/>
            <person name="Masmela-Mendoza J."/>
            <person name="Delgadillo-Duran P."/>
            <person name="Bautista E.J."/>
            <person name="Rojas-Tapias D.F."/>
        </authorList>
    </citation>
    <scope>NUCLEOTIDE SEQUENCE [LARGE SCALE GENOMIC DNA]</scope>
    <source>
        <strain evidence="1 2">Ap18</strain>
    </source>
</reference>
<dbReference type="Proteomes" id="UP001628281">
    <property type="component" value="Unassembled WGS sequence"/>
</dbReference>
<proteinExistence type="predicted"/>
<dbReference type="EMBL" id="JBJLSN010000055">
    <property type="protein sequence ID" value="MFL7904687.1"/>
    <property type="molecule type" value="Genomic_DNA"/>
</dbReference>
<dbReference type="RefSeq" id="WP_201041834.1">
    <property type="nucleotide sequence ID" value="NZ_JBJLSN010000055.1"/>
</dbReference>
<accession>A0ABW8VE07</accession>
<evidence type="ECO:0000313" key="1">
    <source>
        <dbReference type="EMBL" id="MFL7904687.1"/>
    </source>
</evidence>
<sequence>MSQAVSILALTLRASGNVLPYRCVGFGDGQIAAQGAKVKGVSDYGAAEGELYAATVVGTAIVETGAAIAAGDALISDVQGRAIPSTGPLAVKAGATPVTSTAANGAVLQGGDPPEFVFADALGAASGPGKFIEILLRR</sequence>